<protein>
    <submittedName>
        <fullName evidence="2">Uncharacterized protein</fullName>
    </submittedName>
</protein>
<accession>A0A0K0FND8</accession>
<reference evidence="1" key="1">
    <citation type="submission" date="2014-07" db="EMBL/GenBank/DDBJ databases">
        <authorList>
            <person name="Martin A.A"/>
            <person name="De Silva N."/>
        </authorList>
    </citation>
    <scope>NUCLEOTIDE SEQUENCE</scope>
</reference>
<proteinExistence type="predicted"/>
<name>A0A0K0FND8_STRVS</name>
<dbReference type="Proteomes" id="UP000035680">
    <property type="component" value="Unassembled WGS sequence"/>
</dbReference>
<evidence type="ECO:0000313" key="1">
    <source>
        <dbReference type="Proteomes" id="UP000035680"/>
    </source>
</evidence>
<keyword evidence="1" id="KW-1185">Reference proteome</keyword>
<dbReference type="WBParaSite" id="SVE_1051800.1">
    <property type="protein sequence ID" value="SVE_1051800.1"/>
    <property type="gene ID" value="SVE_1051800"/>
</dbReference>
<sequence length="155" mass="18445">MDTFNHTMTYQYCNYQTHYYNSPNYATHYFDTNNLISYPVMVNNGNAKKLAEQIERNKDISNKLSPIAKYTKLLNSNLKKKQQPMKRKFSIMYSSLESNKKNFWIDKNYGEKNYQNNIIVSNTFPQIHNHNFMMRQSPATNFIPQFKIPHNITPL</sequence>
<reference evidence="2" key="2">
    <citation type="submission" date="2015-08" db="UniProtKB">
        <authorList>
            <consortium name="WormBaseParasite"/>
        </authorList>
    </citation>
    <scope>IDENTIFICATION</scope>
</reference>
<dbReference type="AlphaFoldDB" id="A0A0K0FND8"/>
<organism evidence="1 2">
    <name type="scientific">Strongyloides venezuelensis</name>
    <name type="common">Threadworm</name>
    <dbReference type="NCBI Taxonomy" id="75913"/>
    <lineage>
        <taxon>Eukaryota</taxon>
        <taxon>Metazoa</taxon>
        <taxon>Ecdysozoa</taxon>
        <taxon>Nematoda</taxon>
        <taxon>Chromadorea</taxon>
        <taxon>Rhabditida</taxon>
        <taxon>Tylenchina</taxon>
        <taxon>Panagrolaimomorpha</taxon>
        <taxon>Strongyloidoidea</taxon>
        <taxon>Strongyloididae</taxon>
        <taxon>Strongyloides</taxon>
    </lineage>
</organism>
<evidence type="ECO:0000313" key="2">
    <source>
        <dbReference type="WBParaSite" id="SVE_1051800.1"/>
    </source>
</evidence>